<organism evidence="1 2">
    <name type="scientific">Nocardioides massiliensis</name>
    <dbReference type="NCBI Taxonomy" id="1325935"/>
    <lineage>
        <taxon>Bacteria</taxon>
        <taxon>Bacillati</taxon>
        <taxon>Actinomycetota</taxon>
        <taxon>Actinomycetes</taxon>
        <taxon>Propionibacteriales</taxon>
        <taxon>Nocardioidaceae</taxon>
        <taxon>Nocardioides</taxon>
    </lineage>
</organism>
<keyword evidence="2" id="KW-1185">Reference proteome</keyword>
<evidence type="ECO:0000313" key="2">
    <source>
        <dbReference type="Proteomes" id="UP001240447"/>
    </source>
</evidence>
<name>A0ABT9NJ90_9ACTN</name>
<gene>
    <name evidence="1" type="ORF">J2S59_000273</name>
</gene>
<evidence type="ECO:0000313" key="1">
    <source>
        <dbReference type="EMBL" id="MDP9820464.1"/>
    </source>
</evidence>
<accession>A0ABT9NJ90</accession>
<comment type="caution">
    <text evidence="1">The sequence shown here is derived from an EMBL/GenBank/DDBJ whole genome shotgun (WGS) entry which is preliminary data.</text>
</comment>
<proteinExistence type="predicted"/>
<protein>
    <submittedName>
        <fullName evidence="1">Uncharacterized protein</fullName>
    </submittedName>
</protein>
<sequence>MSPAEKLDEWQKSVEGRGALDALAVLEWLQEDVRKYEKGNPTAEVLDSAWELGPDQHAGITRALGTLEAFIRARM</sequence>
<dbReference type="Proteomes" id="UP001240447">
    <property type="component" value="Unassembled WGS sequence"/>
</dbReference>
<dbReference type="EMBL" id="JAUSQM010000001">
    <property type="protein sequence ID" value="MDP9820464.1"/>
    <property type="molecule type" value="Genomic_DNA"/>
</dbReference>
<dbReference type="RefSeq" id="WP_068116871.1">
    <property type="nucleotide sequence ID" value="NZ_CCXJ01000051.1"/>
</dbReference>
<reference evidence="1 2" key="1">
    <citation type="submission" date="2023-07" db="EMBL/GenBank/DDBJ databases">
        <title>Sequencing the genomes of 1000 actinobacteria strains.</title>
        <authorList>
            <person name="Klenk H.-P."/>
        </authorList>
    </citation>
    <scope>NUCLEOTIDE SEQUENCE [LARGE SCALE GENOMIC DNA]</scope>
    <source>
        <strain evidence="1 2">GD13</strain>
    </source>
</reference>